<evidence type="ECO:0000313" key="3">
    <source>
        <dbReference type="EMBL" id="GAQ81764.1"/>
    </source>
</evidence>
<gene>
    <name evidence="3" type="ORF">KFL_000900200</name>
</gene>
<feature type="region of interest" description="Disordered" evidence="2">
    <location>
        <begin position="41"/>
        <end position="60"/>
    </location>
</feature>
<evidence type="ECO:0000313" key="4">
    <source>
        <dbReference type="Proteomes" id="UP000054558"/>
    </source>
</evidence>
<feature type="region of interest" description="Disordered" evidence="2">
    <location>
        <begin position="699"/>
        <end position="720"/>
    </location>
</feature>
<dbReference type="STRING" id="105231.A0A0U9HJ11"/>
<proteinExistence type="predicted"/>
<feature type="coiled-coil region" evidence="1">
    <location>
        <begin position="1138"/>
        <end position="1393"/>
    </location>
</feature>
<feature type="compositionally biased region" description="Basic and acidic residues" evidence="2">
    <location>
        <begin position="1719"/>
        <end position="1729"/>
    </location>
</feature>
<keyword evidence="1" id="KW-0175">Coiled coil</keyword>
<reference evidence="3 4" key="1">
    <citation type="journal article" date="2014" name="Nat. Commun.">
        <title>Klebsormidium flaccidum genome reveals primary factors for plant terrestrial adaptation.</title>
        <authorList>
            <person name="Hori K."/>
            <person name="Maruyama F."/>
            <person name="Fujisawa T."/>
            <person name="Togashi T."/>
            <person name="Yamamoto N."/>
            <person name="Seo M."/>
            <person name="Sato S."/>
            <person name="Yamada T."/>
            <person name="Mori H."/>
            <person name="Tajima N."/>
            <person name="Moriyama T."/>
            <person name="Ikeuchi M."/>
            <person name="Watanabe M."/>
            <person name="Wada H."/>
            <person name="Kobayashi K."/>
            <person name="Saito M."/>
            <person name="Masuda T."/>
            <person name="Sasaki-Sekimoto Y."/>
            <person name="Mashiguchi K."/>
            <person name="Awai K."/>
            <person name="Shimojima M."/>
            <person name="Masuda S."/>
            <person name="Iwai M."/>
            <person name="Nobusawa T."/>
            <person name="Narise T."/>
            <person name="Kondo S."/>
            <person name="Saito H."/>
            <person name="Sato R."/>
            <person name="Murakawa M."/>
            <person name="Ihara Y."/>
            <person name="Oshima-Yamada Y."/>
            <person name="Ohtaka K."/>
            <person name="Satoh M."/>
            <person name="Sonobe K."/>
            <person name="Ishii M."/>
            <person name="Ohtani R."/>
            <person name="Kanamori-Sato M."/>
            <person name="Honoki R."/>
            <person name="Miyazaki D."/>
            <person name="Mochizuki H."/>
            <person name="Umetsu J."/>
            <person name="Higashi K."/>
            <person name="Shibata D."/>
            <person name="Kamiya Y."/>
            <person name="Sato N."/>
            <person name="Nakamura Y."/>
            <person name="Tabata S."/>
            <person name="Ida S."/>
            <person name="Kurokawa K."/>
            <person name="Ohta H."/>
        </authorList>
    </citation>
    <scope>NUCLEOTIDE SEQUENCE [LARGE SCALE GENOMIC DNA]</scope>
    <source>
        <strain evidence="3 4">NIES-2285</strain>
    </source>
</reference>
<feature type="region of interest" description="Disordered" evidence="2">
    <location>
        <begin position="1719"/>
        <end position="1741"/>
    </location>
</feature>
<feature type="coiled-coil region" evidence="1">
    <location>
        <begin position="1457"/>
        <end position="1495"/>
    </location>
</feature>
<keyword evidence="4" id="KW-1185">Reference proteome</keyword>
<feature type="region of interest" description="Disordered" evidence="2">
    <location>
        <begin position="737"/>
        <end position="873"/>
    </location>
</feature>
<feature type="compositionally biased region" description="Basic residues" evidence="2">
    <location>
        <begin position="125"/>
        <end position="146"/>
    </location>
</feature>
<feature type="compositionally biased region" description="Basic and acidic residues" evidence="2">
    <location>
        <begin position="410"/>
        <end position="424"/>
    </location>
</feature>
<dbReference type="PANTHER" id="PTHR43049">
    <property type="entry name" value="EARLY ENDOSOME ANTIGEN"/>
    <property type="match status" value="1"/>
</dbReference>
<feature type="compositionally biased region" description="Low complexity" evidence="2">
    <location>
        <begin position="753"/>
        <end position="765"/>
    </location>
</feature>
<evidence type="ECO:0000256" key="2">
    <source>
        <dbReference type="SAM" id="MobiDB-lite"/>
    </source>
</evidence>
<name>A0A0U9HJ11_KLENI</name>
<dbReference type="Proteomes" id="UP000054558">
    <property type="component" value="Unassembled WGS sequence"/>
</dbReference>
<protein>
    <submittedName>
        <fullName evidence="3">Uncharacterized protein</fullName>
    </submittedName>
</protein>
<accession>A0A0U9HJ11</accession>
<sequence>MGDTVLELGPSSGGNQIQEAKTVRSLGIKTPEPGSIKRALTRGRSAKKLASRKQPLPGDGFWKYAPGSEEAEANLPFKPLPGDGFFKYLDTFDSTEHNPTFQVPQRHLPKSRDSSPPLGCFGQQRKARKSVTLKPKQATKRSKTQGRKAEPWTTKDVKLPDPKPLHPTHHPALRTYSRKPADLAPKKRPIPGDGYWQYSDEAAVAVPTLPFKALPGDGFWLYPAGSEEARHNPAFQVPRRVLVRPTESSSPLKRLAKRAPGLKEIARKQSRPSTKLQDTAAVISAGQTRATSLEESAAVPIEVSRQKSRGSKDSSFAFKASPRRRLIRNVSSQKSRKPLPGDGYWHYPLGSETTEANLPFKALPGDGVWVYPFGSNEAQLNAAFQVPSRLLSKSRSSSPSFKRFANRKQASKDTEPTAKQEPSREALQQTPAAAAAVSEDELMEESASPVEVESAPPVLTEPPVLATKRPRSALGVISPSEGGMRSVKLVKREISEVGSKWLRIMTDMDNLHAKLKAGGATDPSQAGRVVRPMKRTVAASTASADQQDMKEIEAQSTSDTQDFLLPRGEAPAPSTTPTLARGKMPSASPTSVLQAVSSPYGTEGALGSSDEEPSILTRSAKTALVLPARPVDSATKTWEFPSIREQSPLTVYRTTKLSGADVEGADGKTFEKYTSKAASEIEEEVPSFMGFATLSKNGNEGTTVLEGPKSTGTLSPPLEKQSMKAVASTDRVIGDATVPAADPTEATGITPEAAPAALPARASSRQKATKTKEDGRAKKTSQKALFKDTFAWTKSPADKTSSTGAKEKGPAAVKQTRAGTVKESPAIGDGKLGRPKRPALAPLTIPEPPTDVDDRPVRPLKASAPVTSPDRPKTAEEMIANYMSLEHNSTLKRVKAKARAALASKDEEIRSLRARLLEMESTSTKSELVLTGADGSEFLGEIEKLGDDLTKSRAAEVKAGDSEDALVAAEGRIAELEERLITAQEDTHIIATRLGAKMRQQDEDLQSAESERNELERQIAELKTQVGRAQKDGDDVAARGARLVEENAKLRDAAAALERQLDEVARGRARARAERDEIAAELEALGAIADVLQRQLASTGARARDFEAELMATQDESGRMRAEVLALRAKLEGKSGELAAVRAEVAKEREAAADLQAKVEEAEAALKEELRRRDQFETAEAERLKQTLAHSVTALAQTQQEVTVLKKITEEVSGATKEKETEAEQLAGELGAARAELARLQQELDAARGLTSELTEARAKLLRAEGDLAAERKEAAALATEREKEIKRLSVELVQSLEALQRLAEERRALRAASEAAAAKGLDTERLAAELEGAQRALEKAEADVSVQERAAAQSAEELAELRAAMEALAVKVATLEEERTRMGALIEEKEAAALRLLDEVAGSGAALLKTQQELNAARVVNRDLSAAVPEKDRDIAKLRAELAAMSAALLTSQRALESAEKRSGEAAREKERELARLEEELAHSQAALVGAQSEVKGLRASEKAVGEAARGKRQVAGQLAADLAEAQAALGEAGRELGVLRGANQKLVETGKEKEGTVAQLKTEIEELRAALAKSSQDLKALEEAHSRAGETILAKSAEAARASDELARVSAELARVRAVLAAAEQEAAALREVRDGMREAERGAEQKLAREADEFAATLAAKLREVETLELEKRALRKEAAARENRVHELEAAVEAAADEKAAHTESSELADFYDARSGEATPESKNRGASPVVLPSSFPSGQATILVDSDEEPVLETDLPAAETAVGSPQAWSKMWTGWYGETTPPGGKSRKGRLSS</sequence>
<dbReference type="OMA" id="DWFQFSS"/>
<feature type="region of interest" description="Disordered" evidence="2">
    <location>
        <begin position="391"/>
        <end position="442"/>
    </location>
</feature>
<feature type="coiled-coil region" evidence="1">
    <location>
        <begin position="959"/>
        <end position="1074"/>
    </location>
</feature>
<feature type="region of interest" description="Disordered" evidence="2">
    <location>
        <begin position="539"/>
        <end position="586"/>
    </location>
</feature>
<feature type="coiled-coil region" evidence="1">
    <location>
        <begin position="895"/>
        <end position="922"/>
    </location>
</feature>
<feature type="compositionally biased region" description="Basic residues" evidence="2">
    <location>
        <begin position="41"/>
        <end position="51"/>
    </location>
</feature>
<evidence type="ECO:0000256" key="1">
    <source>
        <dbReference type="SAM" id="Coils"/>
    </source>
</evidence>
<feature type="compositionally biased region" description="Low complexity" evidence="2">
    <location>
        <begin position="391"/>
        <end position="403"/>
    </location>
</feature>
<feature type="coiled-coil region" evidence="1">
    <location>
        <begin position="1552"/>
        <end position="1709"/>
    </location>
</feature>
<dbReference type="EMBL" id="DF237039">
    <property type="protein sequence ID" value="GAQ81764.1"/>
    <property type="molecule type" value="Genomic_DNA"/>
</dbReference>
<feature type="region of interest" description="Disordered" evidence="2">
    <location>
        <begin position="1780"/>
        <end position="1800"/>
    </location>
</feature>
<organism evidence="3 4">
    <name type="scientific">Klebsormidium nitens</name>
    <name type="common">Green alga</name>
    <name type="synonym">Ulothrix nitens</name>
    <dbReference type="NCBI Taxonomy" id="105231"/>
    <lineage>
        <taxon>Eukaryota</taxon>
        <taxon>Viridiplantae</taxon>
        <taxon>Streptophyta</taxon>
        <taxon>Klebsormidiophyceae</taxon>
        <taxon>Klebsormidiales</taxon>
        <taxon>Klebsormidiaceae</taxon>
        <taxon>Klebsormidium</taxon>
    </lineage>
</organism>
<feature type="region of interest" description="Disordered" evidence="2">
    <location>
        <begin position="97"/>
        <end position="188"/>
    </location>
</feature>
<dbReference type="PANTHER" id="PTHR43049:SF1">
    <property type="entry name" value="EARLY ENDOSOME ANTIGEN"/>
    <property type="match status" value="1"/>
</dbReference>
<feature type="compositionally biased region" description="Basic and acidic residues" evidence="2">
    <location>
        <begin position="147"/>
        <end position="164"/>
    </location>
</feature>